<keyword evidence="2" id="KW-1185">Reference proteome</keyword>
<protein>
    <submittedName>
        <fullName evidence="1">Uncharacterized protein</fullName>
    </submittedName>
</protein>
<evidence type="ECO:0000313" key="2">
    <source>
        <dbReference type="Proteomes" id="UP001232992"/>
    </source>
</evidence>
<accession>A0ABT7BSF6</accession>
<organism evidence="1 2">
    <name type="scientific">Roseofilum casamattae BLCC-M143</name>
    <dbReference type="NCBI Taxonomy" id="3022442"/>
    <lineage>
        <taxon>Bacteria</taxon>
        <taxon>Bacillati</taxon>
        <taxon>Cyanobacteriota</taxon>
        <taxon>Cyanophyceae</taxon>
        <taxon>Desertifilales</taxon>
        <taxon>Desertifilaceae</taxon>
        <taxon>Roseofilum</taxon>
        <taxon>Roseofilum casamattae</taxon>
    </lineage>
</organism>
<sequence length="46" mass="4944">MMTSELIVVTATSLIALLAAEWAIGDRSESNLEAEVIPIPVETDEN</sequence>
<comment type="caution">
    <text evidence="1">The sequence shown here is derived from an EMBL/GenBank/DDBJ whole genome shotgun (WGS) entry which is preliminary data.</text>
</comment>
<proteinExistence type="predicted"/>
<dbReference type="RefSeq" id="WP_283756356.1">
    <property type="nucleotide sequence ID" value="NZ_JAQOSQ010000001.1"/>
</dbReference>
<dbReference type="Proteomes" id="UP001232992">
    <property type="component" value="Unassembled WGS sequence"/>
</dbReference>
<name>A0ABT7BSF6_9CYAN</name>
<gene>
    <name evidence="1" type="ORF">PMH09_00715</name>
</gene>
<dbReference type="EMBL" id="JAQOSQ010000001">
    <property type="protein sequence ID" value="MDJ1181702.1"/>
    <property type="molecule type" value="Genomic_DNA"/>
</dbReference>
<evidence type="ECO:0000313" key="1">
    <source>
        <dbReference type="EMBL" id="MDJ1181702.1"/>
    </source>
</evidence>
<reference evidence="1 2" key="1">
    <citation type="submission" date="2023-01" db="EMBL/GenBank/DDBJ databases">
        <title>Novel diversity within Roseofilum (Cyanobacteria; Desertifilaceae) from marine benthic mats with descriptions of four novel species.</title>
        <authorList>
            <person name="Wang Y."/>
            <person name="Berthold D.E."/>
            <person name="Hu J."/>
            <person name="Lefler F.W."/>
            <person name="Laughinghouse H.D. IV."/>
        </authorList>
    </citation>
    <scope>NUCLEOTIDE SEQUENCE [LARGE SCALE GENOMIC DNA]</scope>
    <source>
        <strain evidence="1 2">BLCC-M143</strain>
    </source>
</reference>